<organism evidence="1 2">
    <name type="scientific">Flavobacterium piscis</name>
    <dbReference type="NCBI Taxonomy" id="1114874"/>
    <lineage>
        <taxon>Bacteria</taxon>
        <taxon>Pseudomonadati</taxon>
        <taxon>Bacteroidota</taxon>
        <taxon>Flavobacteriia</taxon>
        <taxon>Flavobacteriales</taxon>
        <taxon>Flavobacteriaceae</taxon>
        <taxon>Flavobacterium</taxon>
    </lineage>
</organism>
<evidence type="ECO:0000313" key="1">
    <source>
        <dbReference type="EMBL" id="MDR7211880.1"/>
    </source>
</evidence>
<protein>
    <recommendedName>
        <fullName evidence="3">Membrane or secreted protein</fullName>
    </recommendedName>
</protein>
<evidence type="ECO:0008006" key="3">
    <source>
        <dbReference type="Google" id="ProtNLM"/>
    </source>
</evidence>
<dbReference type="Proteomes" id="UP001269081">
    <property type="component" value="Unassembled WGS sequence"/>
</dbReference>
<comment type="caution">
    <text evidence="1">The sequence shown here is derived from an EMBL/GenBank/DDBJ whole genome shotgun (WGS) entry which is preliminary data.</text>
</comment>
<reference evidence="1 2" key="1">
    <citation type="submission" date="2023-07" db="EMBL/GenBank/DDBJ databases">
        <title>Sorghum-associated microbial communities from plants grown in Nebraska, USA.</title>
        <authorList>
            <person name="Schachtman D."/>
        </authorList>
    </citation>
    <scope>NUCLEOTIDE SEQUENCE [LARGE SCALE GENOMIC DNA]</scope>
    <source>
        <strain evidence="1 2">4129</strain>
    </source>
</reference>
<keyword evidence="2" id="KW-1185">Reference proteome</keyword>
<name>A0ABU1YCB0_9FLAO</name>
<dbReference type="RefSeq" id="WP_310283289.1">
    <property type="nucleotide sequence ID" value="NZ_JAVDWQ010000016.1"/>
</dbReference>
<sequence>METIILSIVLLAFAIAGIAIKIVVKKDGRFSGTCSSNNPLMQNEEGTCGICGAKPEEKCKS</sequence>
<gene>
    <name evidence="1" type="ORF">J2W48_003837</name>
</gene>
<evidence type="ECO:0000313" key="2">
    <source>
        <dbReference type="Proteomes" id="UP001269081"/>
    </source>
</evidence>
<dbReference type="EMBL" id="JAVDWQ010000016">
    <property type="protein sequence ID" value="MDR7211880.1"/>
    <property type="molecule type" value="Genomic_DNA"/>
</dbReference>
<accession>A0ABU1YCB0</accession>
<proteinExistence type="predicted"/>